<dbReference type="GO" id="GO:0005886">
    <property type="term" value="C:plasma membrane"/>
    <property type="evidence" value="ECO:0007669"/>
    <property type="project" value="UniProtKB-SubCell"/>
</dbReference>
<dbReference type="EMBL" id="CAJNAS010000004">
    <property type="protein sequence ID" value="CAE6878303.1"/>
    <property type="molecule type" value="Genomic_DNA"/>
</dbReference>
<feature type="transmembrane region" description="Helical" evidence="7">
    <location>
        <begin position="208"/>
        <end position="228"/>
    </location>
</feature>
<organism evidence="8 9">
    <name type="scientific">Paraburkholderia domus</name>
    <dbReference type="NCBI Taxonomy" id="2793075"/>
    <lineage>
        <taxon>Bacteria</taxon>
        <taxon>Pseudomonadati</taxon>
        <taxon>Pseudomonadota</taxon>
        <taxon>Betaproteobacteria</taxon>
        <taxon>Burkholderiales</taxon>
        <taxon>Burkholderiaceae</taxon>
        <taxon>Paraburkholderia</taxon>
    </lineage>
</organism>
<feature type="transmembrane region" description="Helical" evidence="7">
    <location>
        <begin position="240"/>
        <end position="260"/>
    </location>
</feature>
<feature type="transmembrane region" description="Helical" evidence="7">
    <location>
        <begin position="114"/>
        <end position="134"/>
    </location>
</feature>
<accession>A0A9N8QVZ5</accession>
<dbReference type="InterPro" id="IPR018383">
    <property type="entry name" value="UPF0324_pro"/>
</dbReference>
<evidence type="ECO:0000256" key="2">
    <source>
        <dbReference type="ARBA" id="ARBA00007977"/>
    </source>
</evidence>
<evidence type="ECO:0000256" key="4">
    <source>
        <dbReference type="ARBA" id="ARBA00022692"/>
    </source>
</evidence>
<dbReference type="Pfam" id="PF03601">
    <property type="entry name" value="Cons_hypoth698"/>
    <property type="match status" value="1"/>
</dbReference>
<evidence type="ECO:0000256" key="7">
    <source>
        <dbReference type="SAM" id="Phobius"/>
    </source>
</evidence>
<evidence type="ECO:0000256" key="3">
    <source>
        <dbReference type="ARBA" id="ARBA00022475"/>
    </source>
</evidence>
<feature type="transmembrane region" description="Helical" evidence="7">
    <location>
        <begin position="23"/>
        <end position="45"/>
    </location>
</feature>
<evidence type="ECO:0000256" key="5">
    <source>
        <dbReference type="ARBA" id="ARBA00022989"/>
    </source>
</evidence>
<feature type="transmembrane region" description="Helical" evidence="7">
    <location>
        <begin position="280"/>
        <end position="300"/>
    </location>
</feature>
<reference evidence="8" key="1">
    <citation type="submission" date="2021-02" db="EMBL/GenBank/DDBJ databases">
        <authorList>
            <person name="Vanwijnsberghe S."/>
        </authorList>
    </citation>
    <scope>NUCLEOTIDE SEQUENCE</scope>
    <source>
        <strain evidence="8">R-70211</strain>
    </source>
</reference>
<feature type="transmembrane region" description="Helical" evidence="7">
    <location>
        <begin position="57"/>
        <end position="75"/>
    </location>
</feature>
<feature type="transmembrane region" description="Helical" evidence="7">
    <location>
        <begin position="146"/>
        <end position="167"/>
    </location>
</feature>
<evidence type="ECO:0000313" key="8">
    <source>
        <dbReference type="EMBL" id="CAE6878303.1"/>
    </source>
</evidence>
<keyword evidence="9" id="KW-1185">Reference proteome</keyword>
<feature type="transmembrane region" description="Helical" evidence="7">
    <location>
        <begin position="339"/>
        <end position="361"/>
    </location>
</feature>
<dbReference type="RefSeq" id="WP_201070881.1">
    <property type="nucleotide sequence ID" value="NZ_CAJNAS010000004.1"/>
</dbReference>
<feature type="transmembrane region" description="Helical" evidence="7">
    <location>
        <begin position="174"/>
        <end position="196"/>
    </location>
</feature>
<evidence type="ECO:0000313" key="9">
    <source>
        <dbReference type="Proteomes" id="UP000675121"/>
    </source>
</evidence>
<dbReference type="AlphaFoldDB" id="A0A9N8QVZ5"/>
<evidence type="ECO:0008006" key="10">
    <source>
        <dbReference type="Google" id="ProtNLM"/>
    </source>
</evidence>
<sequence length="364" mass="37472">MSTPLEPHVLTGSRHPVEFSTLAWVRIHAPGVVLCIAVTLAAFGLQLVEQRLFGRAWLEALVLAILVGTAVRSVWKPAPHWHAGINFSAKTLLEIAVVLLGASLSTQTLKAAGLGLLAGIVVVVGVVIVVSYGIGRLLGLHHRMALLVACGNSICGNSAIAAVAPVIRAHGDDVAASIAFTAVLGVIVVLGLPLLVPVLHLSNLQYGVLAGMTVYAVPQVLAATVPVSAVSANLGTLVKLVRVLMLGPVILVLSIGSRRGAGAAALHGVSKGPRLAWHKVLPWFIIGFLALVALRSANLVPTEALPPINSTANILTIISMAALGLGVDVRMVAKAGPRVTLAVVLSIVALALISLVLIHVLGMA</sequence>
<feature type="transmembrane region" description="Helical" evidence="7">
    <location>
        <begin position="312"/>
        <end position="333"/>
    </location>
</feature>
<gene>
    <name evidence="8" type="ORF">R70211_01943</name>
</gene>
<evidence type="ECO:0000256" key="6">
    <source>
        <dbReference type="ARBA" id="ARBA00023136"/>
    </source>
</evidence>
<keyword evidence="4 7" id="KW-0812">Transmembrane</keyword>
<comment type="similarity">
    <text evidence="2">Belongs to the UPF0324 family.</text>
</comment>
<proteinExistence type="inferred from homology"/>
<keyword evidence="3" id="KW-1003">Cell membrane</keyword>
<comment type="subcellular location">
    <subcellularLocation>
        <location evidence="1">Cell membrane</location>
        <topology evidence="1">Multi-pass membrane protein</topology>
    </subcellularLocation>
</comment>
<evidence type="ECO:0000256" key="1">
    <source>
        <dbReference type="ARBA" id="ARBA00004651"/>
    </source>
</evidence>
<dbReference type="PANTHER" id="PTHR30106:SF2">
    <property type="entry name" value="UPF0324 INNER MEMBRANE PROTEIN YEIH"/>
    <property type="match status" value="1"/>
</dbReference>
<dbReference type="PANTHER" id="PTHR30106">
    <property type="entry name" value="INNER MEMBRANE PROTEIN YEIH-RELATED"/>
    <property type="match status" value="1"/>
</dbReference>
<name>A0A9N8QVZ5_9BURK</name>
<keyword evidence="6 7" id="KW-0472">Membrane</keyword>
<keyword evidence="5 7" id="KW-1133">Transmembrane helix</keyword>
<dbReference type="Proteomes" id="UP000675121">
    <property type="component" value="Unassembled WGS sequence"/>
</dbReference>
<comment type="caution">
    <text evidence="8">The sequence shown here is derived from an EMBL/GenBank/DDBJ whole genome shotgun (WGS) entry which is preliminary data.</text>
</comment>
<protein>
    <recommendedName>
        <fullName evidence="10">Sulfate exporter family transporter</fullName>
    </recommendedName>
</protein>